<organism evidence="4 5">
    <name type="scientific">Fusarium torulosum</name>
    <dbReference type="NCBI Taxonomy" id="33205"/>
    <lineage>
        <taxon>Eukaryota</taxon>
        <taxon>Fungi</taxon>
        <taxon>Dikarya</taxon>
        <taxon>Ascomycota</taxon>
        <taxon>Pezizomycotina</taxon>
        <taxon>Sordariomycetes</taxon>
        <taxon>Hypocreomycetidae</taxon>
        <taxon>Hypocreales</taxon>
        <taxon>Nectriaceae</taxon>
        <taxon>Fusarium</taxon>
    </lineage>
</organism>
<gene>
    <name evidence="4" type="ORF">FTOL_03575</name>
</gene>
<proteinExistence type="predicted"/>
<sequence>MSGAEAALLGVGILCNAMQIITFAKDSLHVYRNIRDGRSPDPNLDLYLKNAKACFDEMNQSATQMGPLNKTQQQIVDVGKNVHDCVDELQQKFAKLHVDNASKRGVRGKVAALQKSMATLWHGKGLEDVEKNLQRHERLLHSLVLDRVCSQSQATEITTLQSFQRLEDDFQNIISQLVDGSTKVSDLATKFSSNSDRLVKEHATTRKVMEDHVTSTGNTTRLSISQSISKFREELLRRDQDKALKKQHEKQYEQLLSSLRFPEMNSRKNQISSNYPGTFDWIFKYHSLSHKPDQSEIGSRVSGDTEEGDSDVCDYIECVDSIGHSAFDCFPGWLESDSNLFWVSGNPASGKSSLMKFLAFNQLTAKYLNNWHSNVRILTHFFWKAGQLLERKMKGMALSLLYQVLDGQRDLGRKLWETQPCIQHKRNPSDWSLDELSKALVLALETFTGVFCIFLDGLDEAKDLEHLPWPDWTDSQVIHNLLEVKNLKLCASSREELAFCSFFKAASRLRIHQLNNYDITHFVRERLDICGLDCRDRDSLLRKVVQRAEGVFLWVVLVVDSLNRAIRQSYTTIEMLEERLEQTPSNLTELYVDMWGRIGDDAQLPSIRAIASRYFNLVIATRKMNNYRGINNQEQDLIRNCMSSLLVMAIAAEDMPMEAILSKGRVITVEELSARCARVENEMRLVCRGLLEVTIHGQESEYVAWNGDQRLFDSNSRKVDFIHRSAFDFLMDTGPGLQCLRVCGLSESELVSRVLAAHHIRSRFISVNFILDCRSTTIWHTPRKVTSECPAGYPKRMAVIWVKRRPYALDGPEVLASQDEPA</sequence>
<dbReference type="Pfam" id="PF25053">
    <property type="entry name" value="DUF7791"/>
    <property type="match status" value="1"/>
</dbReference>
<feature type="domain" description="Nephrocystin 3-like N-terminal" evidence="2">
    <location>
        <begin position="330"/>
        <end position="494"/>
    </location>
</feature>
<dbReference type="InterPro" id="IPR027417">
    <property type="entry name" value="P-loop_NTPase"/>
</dbReference>
<reference evidence="4" key="1">
    <citation type="submission" date="2018-03" db="EMBL/GenBank/DDBJ databases">
        <authorList>
            <person name="Guldener U."/>
        </authorList>
    </citation>
    <scope>NUCLEOTIDE SEQUENCE</scope>
</reference>
<evidence type="ECO:0000256" key="1">
    <source>
        <dbReference type="ARBA" id="ARBA00022737"/>
    </source>
</evidence>
<evidence type="ECO:0000313" key="5">
    <source>
        <dbReference type="Proteomes" id="UP001187734"/>
    </source>
</evidence>
<dbReference type="Gene3D" id="3.40.50.300">
    <property type="entry name" value="P-loop containing nucleotide triphosphate hydrolases"/>
    <property type="match status" value="1"/>
</dbReference>
<keyword evidence="5" id="KW-1185">Reference proteome</keyword>
<evidence type="ECO:0000259" key="2">
    <source>
        <dbReference type="Pfam" id="PF24883"/>
    </source>
</evidence>
<dbReference type="Pfam" id="PF24883">
    <property type="entry name" value="NPHP3_N"/>
    <property type="match status" value="1"/>
</dbReference>
<dbReference type="AlphaFoldDB" id="A0AAE8SFE4"/>
<keyword evidence="1" id="KW-0677">Repeat</keyword>
<dbReference type="PANTHER" id="PTHR10039:SF5">
    <property type="entry name" value="NACHT DOMAIN-CONTAINING PROTEIN"/>
    <property type="match status" value="1"/>
</dbReference>
<evidence type="ECO:0000259" key="3">
    <source>
        <dbReference type="Pfam" id="PF25053"/>
    </source>
</evidence>
<feature type="domain" description="DUF7791" evidence="3">
    <location>
        <begin position="611"/>
        <end position="733"/>
    </location>
</feature>
<name>A0AAE8SFE4_9HYPO</name>
<dbReference type="PANTHER" id="PTHR10039">
    <property type="entry name" value="AMELOGENIN"/>
    <property type="match status" value="1"/>
</dbReference>
<comment type="caution">
    <text evidence="4">The sequence shown here is derived from an EMBL/GenBank/DDBJ whole genome shotgun (WGS) entry which is preliminary data.</text>
</comment>
<dbReference type="InterPro" id="IPR056693">
    <property type="entry name" value="DUF7791"/>
</dbReference>
<dbReference type="Proteomes" id="UP001187734">
    <property type="component" value="Unassembled WGS sequence"/>
</dbReference>
<evidence type="ECO:0000313" key="4">
    <source>
        <dbReference type="EMBL" id="SPJ73845.1"/>
    </source>
</evidence>
<dbReference type="SUPFAM" id="SSF52540">
    <property type="entry name" value="P-loop containing nucleoside triphosphate hydrolases"/>
    <property type="match status" value="1"/>
</dbReference>
<accession>A0AAE8SFE4</accession>
<protein>
    <submittedName>
        <fullName evidence="4">Related to small s protein</fullName>
    </submittedName>
</protein>
<dbReference type="InterPro" id="IPR056884">
    <property type="entry name" value="NPHP3-like_N"/>
</dbReference>
<dbReference type="EMBL" id="ONZP01000107">
    <property type="protein sequence ID" value="SPJ73845.1"/>
    <property type="molecule type" value="Genomic_DNA"/>
</dbReference>